<evidence type="ECO:0000256" key="3">
    <source>
        <dbReference type="ARBA" id="ARBA00022676"/>
    </source>
</evidence>
<keyword evidence="2" id="KW-1003">Cell membrane</keyword>
<evidence type="ECO:0000256" key="2">
    <source>
        <dbReference type="ARBA" id="ARBA00022475"/>
    </source>
</evidence>
<evidence type="ECO:0000313" key="6">
    <source>
        <dbReference type="EMBL" id="VAW85341.1"/>
    </source>
</evidence>
<proteinExistence type="predicted"/>
<dbReference type="PANTHER" id="PTHR43646">
    <property type="entry name" value="GLYCOSYLTRANSFERASE"/>
    <property type="match status" value="1"/>
</dbReference>
<evidence type="ECO:0000256" key="4">
    <source>
        <dbReference type="ARBA" id="ARBA00022679"/>
    </source>
</evidence>
<reference evidence="6" key="1">
    <citation type="submission" date="2018-06" db="EMBL/GenBank/DDBJ databases">
        <authorList>
            <person name="Zhirakovskaya E."/>
        </authorList>
    </citation>
    <scope>NUCLEOTIDE SEQUENCE</scope>
</reference>
<accession>A0A3B0Z0Y0</accession>
<gene>
    <name evidence="6" type="ORF">MNBD_GAMMA18-1220</name>
</gene>
<dbReference type="GO" id="GO:0016757">
    <property type="term" value="F:glycosyltransferase activity"/>
    <property type="evidence" value="ECO:0007669"/>
    <property type="project" value="UniProtKB-KW"/>
</dbReference>
<keyword evidence="5" id="KW-0472">Membrane</keyword>
<keyword evidence="3" id="KW-0328">Glycosyltransferase</keyword>
<evidence type="ECO:0000256" key="5">
    <source>
        <dbReference type="ARBA" id="ARBA00023136"/>
    </source>
</evidence>
<sequence length="70" mass="8447">GFPEQPLMEDIELSRRLKRIAPPFCIRTPLTTSSRRWQQRGIFATVFLMWRLRFLYWLGVDASKLAKMYR</sequence>
<dbReference type="PANTHER" id="PTHR43646:SF2">
    <property type="entry name" value="GLYCOSYLTRANSFERASE 2-LIKE DOMAIN-CONTAINING PROTEIN"/>
    <property type="match status" value="1"/>
</dbReference>
<dbReference type="GO" id="GO:0005886">
    <property type="term" value="C:plasma membrane"/>
    <property type="evidence" value="ECO:0007669"/>
    <property type="project" value="UniProtKB-SubCell"/>
</dbReference>
<dbReference type="AlphaFoldDB" id="A0A3B0Z0Y0"/>
<dbReference type="EMBL" id="UOFP01000089">
    <property type="protein sequence ID" value="VAW85341.1"/>
    <property type="molecule type" value="Genomic_DNA"/>
</dbReference>
<feature type="non-terminal residue" evidence="6">
    <location>
        <position position="1"/>
    </location>
</feature>
<name>A0A3B0Z0Y0_9ZZZZ</name>
<protein>
    <submittedName>
        <fullName evidence="6">Glycosyl transferase, family 2</fullName>
    </submittedName>
</protein>
<evidence type="ECO:0000256" key="1">
    <source>
        <dbReference type="ARBA" id="ARBA00004236"/>
    </source>
</evidence>
<keyword evidence="4 6" id="KW-0808">Transferase</keyword>
<comment type="subcellular location">
    <subcellularLocation>
        <location evidence="1">Cell membrane</location>
    </subcellularLocation>
</comment>
<organism evidence="6">
    <name type="scientific">hydrothermal vent metagenome</name>
    <dbReference type="NCBI Taxonomy" id="652676"/>
    <lineage>
        <taxon>unclassified sequences</taxon>
        <taxon>metagenomes</taxon>
        <taxon>ecological metagenomes</taxon>
    </lineage>
</organism>